<dbReference type="Proteomes" id="UP000178082">
    <property type="component" value="Unassembled WGS sequence"/>
</dbReference>
<evidence type="ECO:0000313" key="4">
    <source>
        <dbReference type="EMBL" id="OGL52557.1"/>
    </source>
</evidence>
<keyword evidence="1" id="KW-0732">Signal</keyword>
<dbReference type="InterPro" id="IPR050280">
    <property type="entry name" value="OMP_Chaperone_SurA"/>
</dbReference>
<accession>A0A1F7SHB4</accession>
<proteinExistence type="predicted"/>
<dbReference type="SUPFAM" id="SSF109998">
    <property type="entry name" value="Triger factor/SurA peptide-binding domain-like"/>
    <property type="match status" value="1"/>
</dbReference>
<evidence type="ECO:0000259" key="3">
    <source>
        <dbReference type="Pfam" id="PF09312"/>
    </source>
</evidence>
<organism evidence="4 5">
    <name type="scientific">Candidatus Schekmanbacteria bacterium RIFCSPLOWO2_12_FULL_38_15</name>
    <dbReference type="NCBI Taxonomy" id="1817883"/>
    <lineage>
        <taxon>Bacteria</taxon>
        <taxon>Candidatus Schekmaniibacteriota</taxon>
    </lineage>
</organism>
<keyword evidence="2" id="KW-0697">Rotamase</keyword>
<evidence type="ECO:0000256" key="1">
    <source>
        <dbReference type="ARBA" id="ARBA00022729"/>
    </source>
</evidence>
<comment type="caution">
    <text evidence="4">The sequence shown here is derived from an EMBL/GenBank/DDBJ whole genome shotgun (WGS) entry which is preliminary data.</text>
</comment>
<dbReference type="GO" id="GO:0003755">
    <property type="term" value="F:peptidyl-prolyl cis-trans isomerase activity"/>
    <property type="evidence" value="ECO:0007669"/>
    <property type="project" value="UniProtKB-KW"/>
</dbReference>
<dbReference type="InterPro" id="IPR015391">
    <property type="entry name" value="SurA_N"/>
</dbReference>
<feature type="domain" description="SurA N-terminal" evidence="3">
    <location>
        <begin position="28"/>
        <end position="145"/>
    </location>
</feature>
<dbReference type="EMBL" id="MGDI01000031">
    <property type="protein sequence ID" value="OGL52557.1"/>
    <property type="molecule type" value="Genomic_DNA"/>
</dbReference>
<name>A0A1F7SHB4_9BACT</name>
<dbReference type="STRING" id="1817883.A3G31_11320"/>
<dbReference type="Gene3D" id="3.10.50.40">
    <property type="match status" value="1"/>
</dbReference>
<evidence type="ECO:0000256" key="2">
    <source>
        <dbReference type="ARBA" id="ARBA00023110"/>
    </source>
</evidence>
<dbReference type="PANTHER" id="PTHR47637:SF1">
    <property type="entry name" value="CHAPERONE SURA"/>
    <property type="match status" value="1"/>
</dbReference>
<dbReference type="Gene3D" id="1.10.4030.10">
    <property type="entry name" value="Porin chaperone SurA, peptide-binding domain"/>
    <property type="match status" value="1"/>
</dbReference>
<keyword evidence="2" id="KW-0413">Isomerase</keyword>
<protein>
    <recommendedName>
        <fullName evidence="3">SurA N-terminal domain-containing protein</fullName>
    </recommendedName>
</protein>
<gene>
    <name evidence="4" type="ORF">A3G31_11320</name>
</gene>
<evidence type="ECO:0000313" key="5">
    <source>
        <dbReference type="Proteomes" id="UP000178082"/>
    </source>
</evidence>
<dbReference type="PANTHER" id="PTHR47637">
    <property type="entry name" value="CHAPERONE SURA"/>
    <property type="match status" value="1"/>
</dbReference>
<dbReference type="InterPro" id="IPR046357">
    <property type="entry name" value="PPIase_dom_sf"/>
</dbReference>
<sequence length="324" mass="37585">MKIMRKTKLFMLSFFILLISFSSNGEIIDRIVAVVNNESLALSEIKRESFLPIEEIKNRYSPEKQKEKIKEIKNKILDELIKQKLQLQKAKELGVTVSEENVTSAIEEQKKAYSLTDEQFEESLKKESLTLSEYRQRIRDQITIIALSNQVVKPKIFFTAKEFTDYYNEHLDFFKVSGTIHLRQILVRIPEGKTSFEMQSLDSEISEIFNGRENAEGLSSLSEKLRNKGISSEFIDMGVFNKEDLSQEFAGTFSMKTGSFTLIKTSGAYHIIEIADKKNESINPFAEVKDEIEEILYSKKKDKIYQDYLKELEQSAYIEKRDID</sequence>
<dbReference type="Pfam" id="PF09312">
    <property type="entry name" value="SurA_N"/>
    <property type="match status" value="1"/>
</dbReference>
<dbReference type="AlphaFoldDB" id="A0A1F7SHB4"/>
<dbReference type="InterPro" id="IPR027304">
    <property type="entry name" value="Trigger_fact/SurA_dom_sf"/>
</dbReference>
<reference evidence="4 5" key="1">
    <citation type="journal article" date="2016" name="Nat. Commun.">
        <title>Thousands of microbial genomes shed light on interconnected biogeochemical processes in an aquifer system.</title>
        <authorList>
            <person name="Anantharaman K."/>
            <person name="Brown C.T."/>
            <person name="Hug L.A."/>
            <person name="Sharon I."/>
            <person name="Castelle C.J."/>
            <person name="Probst A.J."/>
            <person name="Thomas B.C."/>
            <person name="Singh A."/>
            <person name="Wilkins M.J."/>
            <person name="Karaoz U."/>
            <person name="Brodie E.L."/>
            <person name="Williams K.H."/>
            <person name="Hubbard S.S."/>
            <person name="Banfield J.F."/>
        </authorList>
    </citation>
    <scope>NUCLEOTIDE SEQUENCE [LARGE SCALE GENOMIC DNA]</scope>
</reference>